<dbReference type="InterPro" id="IPR013042">
    <property type="entry name" value="DUF1592"/>
</dbReference>
<protein>
    <submittedName>
        <fullName evidence="7">Planctomycete cytochrome C</fullName>
    </submittedName>
</protein>
<proteinExistence type="predicted"/>
<dbReference type="Proteomes" id="UP000317648">
    <property type="component" value="Chromosome"/>
</dbReference>
<accession>A0A518DKN7</accession>
<dbReference type="Pfam" id="PF07635">
    <property type="entry name" value="PSCyt1"/>
    <property type="match status" value="1"/>
</dbReference>
<dbReference type="KEGG" id="lcre:Pla8534_01420"/>
<feature type="domain" description="DUF1588" evidence="3">
    <location>
        <begin position="650"/>
        <end position="746"/>
    </location>
</feature>
<keyword evidence="8" id="KW-1185">Reference proteome</keyword>
<dbReference type="GO" id="GO:0020037">
    <property type="term" value="F:heme binding"/>
    <property type="evidence" value="ECO:0007669"/>
    <property type="project" value="InterPro"/>
</dbReference>
<dbReference type="InterPro" id="IPR013039">
    <property type="entry name" value="DUF1588"/>
</dbReference>
<evidence type="ECO:0000259" key="5">
    <source>
        <dbReference type="Pfam" id="PF07635"/>
    </source>
</evidence>
<dbReference type="Pfam" id="PF07637">
    <property type="entry name" value="PSD5"/>
    <property type="match status" value="1"/>
</dbReference>
<evidence type="ECO:0000259" key="6">
    <source>
        <dbReference type="Pfam" id="PF07637"/>
    </source>
</evidence>
<feature type="domain" description="DUF1592" evidence="4">
    <location>
        <begin position="494"/>
        <end position="631"/>
    </location>
</feature>
<dbReference type="InterPro" id="IPR011429">
    <property type="entry name" value="Cyt_c_Planctomycete-type"/>
</dbReference>
<name>A0A518DKN7_9BACT</name>
<dbReference type="AlphaFoldDB" id="A0A518DKN7"/>
<evidence type="ECO:0000259" key="2">
    <source>
        <dbReference type="Pfam" id="PF07626"/>
    </source>
</evidence>
<feature type="domain" description="Cytochrome C Planctomycete-type" evidence="5">
    <location>
        <begin position="59"/>
        <end position="106"/>
    </location>
</feature>
<dbReference type="GO" id="GO:0009055">
    <property type="term" value="F:electron transfer activity"/>
    <property type="evidence" value="ECO:0007669"/>
    <property type="project" value="InterPro"/>
</dbReference>
<evidence type="ECO:0000313" key="8">
    <source>
        <dbReference type="Proteomes" id="UP000317648"/>
    </source>
</evidence>
<dbReference type="EMBL" id="CP036433">
    <property type="protein sequence ID" value="QDU92395.1"/>
    <property type="molecule type" value="Genomic_DNA"/>
</dbReference>
<gene>
    <name evidence="7" type="ORF">Pla8534_01420</name>
</gene>
<feature type="domain" description="DUF1585" evidence="1">
    <location>
        <begin position="783"/>
        <end position="855"/>
    </location>
</feature>
<sequence>MGGELTRALSFIAYRIRHRGDFLRAMNRALLIVILLLSPSTVVAADPFSNARRLLDRYCVDCHGSQGEEGKFRIDQLPNLADTPEAAERWGRVLTRVDAGEMPPAEAEKPTPGEAKALLDDIKDALALGAAAYRTEGRSPMRRLNRLEYENTIRDLLGVDLPLRDLLPEDDTADGFDTAAKALSISPVHISRYMAAADRVLAAAVIRGPRPETTTTRLSYLDPEEARLWRPKSFFTNGNRILIRPHDGGLLFFAETDPEYPAILRQFAAMTRAKPGRYRVRVSASTHEAQGRPLTYAIRSTQSNKLPEYFEAPADKPAVAEVEHHFRAGETIVIAPYLLNRARLALGQSLKLQKGQQEPKGLAFGLHWVEVEGPILNAWPPVGHQRLFGDVPLQPIRELPKETALLSEMAKLRNSPALTPGSAEPKADAARLLRAFLPLAFRRPITEEDVAPYLEIALYELEQKASFEAAMLSAYRAVLCAPDFLFLFEEPGRLTDHALATRLSYFLWRSMPDDTLRAAADRGDLRKPEGLRRETERLLASPRASAFVEDFLDQWLHLKDIDATMPDAILFPEYYERHGYGQQEDGLLRASLLAESRLTFADLLASDGSLLNLVDSRETYLNNRLAEHYGLPPVEGLAMRKVTLPADSVRGGVLTHGSVLKVTANGTETSPVLRGIWILNTIVGRSPPPPPPDAGSIEPDTRGATTIREQLLKHQATPSCATCHRQIDPPGFALEAFDPIGQARTNYRTTEVGEVLRDVKFDTRPVRYRKGPVVDASGQTNDDRSFSGIREYKQLLLADPEPIARNLAAKLATFATGQKTSPADAKAMEEIVAVTKPQNYGLKTLIHALVQSDLFRNK</sequence>
<evidence type="ECO:0000259" key="3">
    <source>
        <dbReference type="Pfam" id="PF07627"/>
    </source>
</evidence>
<dbReference type="Pfam" id="PF07627">
    <property type="entry name" value="PSCyt3"/>
    <property type="match status" value="1"/>
</dbReference>
<dbReference type="Pfam" id="PF07624">
    <property type="entry name" value="PSD2"/>
    <property type="match status" value="1"/>
</dbReference>
<dbReference type="SUPFAM" id="SSF46626">
    <property type="entry name" value="Cytochrome c"/>
    <property type="match status" value="1"/>
</dbReference>
<feature type="domain" description="DUF1587" evidence="2">
    <location>
        <begin position="142"/>
        <end position="205"/>
    </location>
</feature>
<feature type="domain" description="DUF1595" evidence="6">
    <location>
        <begin position="429"/>
        <end position="489"/>
    </location>
</feature>
<evidence type="ECO:0000313" key="7">
    <source>
        <dbReference type="EMBL" id="QDU92395.1"/>
    </source>
</evidence>
<dbReference type="InterPro" id="IPR013036">
    <property type="entry name" value="DUF1587"/>
</dbReference>
<dbReference type="InterPro" id="IPR011478">
    <property type="entry name" value="DUF1585"/>
</dbReference>
<organism evidence="7 8">
    <name type="scientific">Lignipirellula cremea</name>
    <dbReference type="NCBI Taxonomy" id="2528010"/>
    <lineage>
        <taxon>Bacteria</taxon>
        <taxon>Pseudomonadati</taxon>
        <taxon>Planctomycetota</taxon>
        <taxon>Planctomycetia</taxon>
        <taxon>Pirellulales</taxon>
        <taxon>Pirellulaceae</taxon>
        <taxon>Lignipirellula</taxon>
    </lineage>
</organism>
<evidence type="ECO:0000259" key="1">
    <source>
        <dbReference type="Pfam" id="PF07624"/>
    </source>
</evidence>
<reference evidence="7 8" key="1">
    <citation type="submission" date="2019-02" db="EMBL/GenBank/DDBJ databases">
        <title>Deep-cultivation of Planctomycetes and their phenomic and genomic characterization uncovers novel biology.</title>
        <authorList>
            <person name="Wiegand S."/>
            <person name="Jogler M."/>
            <person name="Boedeker C."/>
            <person name="Pinto D."/>
            <person name="Vollmers J."/>
            <person name="Rivas-Marin E."/>
            <person name="Kohn T."/>
            <person name="Peeters S.H."/>
            <person name="Heuer A."/>
            <person name="Rast P."/>
            <person name="Oberbeckmann S."/>
            <person name="Bunk B."/>
            <person name="Jeske O."/>
            <person name="Meyerdierks A."/>
            <person name="Storesund J.E."/>
            <person name="Kallscheuer N."/>
            <person name="Luecker S."/>
            <person name="Lage O.M."/>
            <person name="Pohl T."/>
            <person name="Merkel B.J."/>
            <person name="Hornburger P."/>
            <person name="Mueller R.-W."/>
            <person name="Bruemmer F."/>
            <person name="Labrenz M."/>
            <person name="Spormann A.M."/>
            <person name="Op den Camp H."/>
            <person name="Overmann J."/>
            <person name="Amann R."/>
            <person name="Jetten M.S.M."/>
            <person name="Mascher T."/>
            <person name="Medema M.H."/>
            <person name="Devos D.P."/>
            <person name="Kaster A.-K."/>
            <person name="Ovreas L."/>
            <person name="Rohde M."/>
            <person name="Galperin M.Y."/>
            <person name="Jogler C."/>
        </authorList>
    </citation>
    <scope>NUCLEOTIDE SEQUENCE [LARGE SCALE GENOMIC DNA]</scope>
    <source>
        <strain evidence="7 8">Pla85_3_4</strain>
    </source>
</reference>
<evidence type="ECO:0000259" key="4">
    <source>
        <dbReference type="Pfam" id="PF07631"/>
    </source>
</evidence>
<dbReference type="Pfam" id="PF07626">
    <property type="entry name" value="PSD3"/>
    <property type="match status" value="1"/>
</dbReference>
<dbReference type="InterPro" id="IPR013043">
    <property type="entry name" value="DUF1595"/>
</dbReference>
<dbReference type="InterPro" id="IPR036909">
    <property type="entry name" value="Cyt_c-like_dom_sf"/>
</dbReference>
<dbReference type="Pfam" id="PF07631">
    <property type="entry name" value="PSD4"/>
    <property type="match status" value="1"/>
</dbReference>